<dbReference type="PANTHER" id="PTHR30465:SF74">
    <property type="entry name" value="OLIGOPEPTIDE TRANSPORT SYSTEM PERMEASE PROTEIN OPPB"/>
    <property type="match status" value="1"/>
</dbReference>
<proteinExistence type="inferred from homology"/>
<dbReference type="AlphaFoldDB" id="A0A1M6K6X7"/>
<dbReference type="RefSeq" id="WP_073146607.1">
    <property type="nucleotide sequence ID" value="NZ_FRAG01000002.1"/>
</dbReference>
<dbReference type="SUPFAM" id="SSF161098">
    <property type="entry name" value="MetI-like"/>
    <property type="match status" value="1"/>
</dbReference>
<dbReference type="Proteomes" id="UP000184465">
    <property type="component" value="Unassembled WGS sequence"/>
</dbReference>
<comment type="subcellular location">
    <subcellularLocation>
        <location evidence="1 7">Cell membrane</location>
        <topology evidence="1 7">Multi-pass membrane protein</topology>
    </subcellularLocation>
</comment>
<evidence type="ECO:0000256" key="4">
    <source>
        <dbReference type="ARBA" id="ARBA00022692"/>
    </source>
</evidence>
<dbReference type="InterPro" id="IPR000515">
    <property type="entry name" value="MetI-like"/>
</dbReference>
<sequence>MCRFIFKRIGYALLTTFIIITLTFFLIHSIPGDPISPQNLGKYLPEDAVKAFKEKHGLDKPLIVQYGMFLKRLILEGDFGDSLIYIGRSVNKTIKECAPTSAIIGGQAIIIELILGLLMGIVAGFNRGKWIDQVAMVVVILGICVPSFVVASLLQYIFGVKFNILPIYGWGGFKETILPSIALSFFGIAMFGKYMRNSVLSVVGEDYILTAKAKGVSKTNLIIKHVLRNAIIPIVTLFGPHLMFIFAGSFVIERIFAVPGLGKYYVDSVANSDYTMVLGLTILYSVLFIFSLILVDILYGIVDPRIRITKGDR</sequence>
<dbReference type="Gene3D" id="1.10.3720.10">
    <property type="entry name" value="MetI-like"/>
    <property type="match status" value="1"/>
</dbReference>
<keyword evidence="4 7" id="KW-0812">Transmembrane</keyword>
<organism evidence="9 10">
    <name type="scientific">Paramaledivibacter caminithermalis (strain DSM 15212 / CIP 107654 / DViRD3)</name>
    <name type="common">Clostridium caminithermale</name>
    <dbReference type="NCBI Taxonomy" id="1121301"/>
    <lineage>
        <taxon>Bacteria</taxon>
        <taxon>Bacillati</taxon>
        <taxon>Bacillota</taxon>
        <taxon>Clostridia</taxon>
        <taxon>Peptostreptococcales</taxon>
        <taxon>Caminicellaceae</taxon>
        <taxon>Paramaledivibacter</taxon>
    </lineage>
</organism>
<evidence type="ECO:0000259" key="8">
    <source>
        <dbReference type="PROSITE" id="PS50928"/>
    </source>
</evidence>
<keyword evidence="6 7" id="KW-0472">Membrane</keyword>
<evidence type="ECO:0000256" key="2">
    <source>
        <dbReference type="ARBA" id="ARBA00022448"/>
    </source>
</evidence>
<feature type="transmembrane region" description="Helical" evidence="7">
    <location>
        <begin position="102"/>
        <end position="122"/>
    </location>
</feature>
<dbReference type="GO" id="GO:0055085">
    <property type="term" value="P:transmembrane transport"/>
    <property type="evidence" value="ECO:0007669"/>
    <property type="project" value="InterPro"/>
</dbReference>
<feature type="transmembrane region" description="Helical" evidence="7">
    <location>
        <begin position="12"/>
        <end position="30"/>
    </location>
</feature>
<dbReference type="CDD" id="cd06261">
    <property type="entry name" value="TM_PBP2"/>
    <property type="match status" value="1"/>
</dbReference>
<feature type="transmembrane region" description="Helical" evidence="7">
    <location>
        <begin position="134"/>
        <end position="157"/>
    </location>
</feature>
<feature type="domain" description="ABC transmembrane type-1" evidence="8">
    <location>
        <begin position="98"/>
        <end position="299"/>
    </location>
</feature>
<dbReference type="Pfam" id="PF19300">
    <property type="entry name" value="BPD_transp_1_N"/>
    <property type="match status" value="1"/>
</dbReference>
<dbReference type="GO" id="GO:0005886">
    <property type="term" value="C:plasma membrane"/>
    <property type="evidence" value="ECO:0007669"/>
    <property type="project" value="UniProtKB-SubCell"/>
</dbReference>
<feature type="transmembrane region" description="Helical" evidence="7">
    <location>
        <begin position="177"/>
        <end position="195"/>
    </location>
</feature>
<comment type="similarity">
    <text evidence="7">Belongs to the binding-protein-dependent transport system permease family.</text>
</comment>
<dbReference type="InterPro" id="IPR035906">
    <property type="entry name" value="MetI-like_sf"/>
</dbReference>
<protein>
    <submittedName>
        <fullName evidence="9">Oligopeptide transport system permease protein</fullName>
    </submittedName>
</protein>
<accession>A0A1M6K6X7</accession>
<keyword evidence="2 7" id="KW-0813">Transport</keyword>
<evidence type="ECO:0000256" key="5">
    <source>
        <dbReference type="ARBA" id="ARBA00022989"/>
    </source>
</evidence>
<evidence type="ECO:0000256" key="6">
    <source>
        <dbReference type="ARBA" id="ARBA00023136"/>
    </source>
</evidence>
<feature type="transmembrane region" description="Helical" evidence="7">
    <location>
        <begin position="276"/>
        <end position="302"/>
    </location>
</feature>
<dbReference type="Pfam" id="PF00528">
    <property type="entry name" value="BPD_transp_1"/>
    <property type="match status" value="1"/>
</dbReference>
<gene>
    <name evidence="9" type="ORF">SAMN02745912_00293</name>
</gene>
<dbReference type="OrthoDB" id="9773221at2"/>
<dbReference type="PANTHER" id="PTHR30465">
    <property type="entry name" value="INNER MEMBRANE ABC TRANSPORTER"/>
    <property type="match status" value="1"/>
</dbReference>
<evidence type="ECO:0000256" key="3">
    <source>
        <dbReference type="ARBA" id="ARBA00022475"/>
    </source>
</evidence>
<reference evidence="10" key="1">
    <citation type="submission" date="2016-11" db="EMBL/GenBank/DDBJ databases">
        <authorList>
            <person name="Varghese N."/>
            <person name="Submissions S."/>
        </authorList>
    </citation>
    <scope>NUCLEOTIDE SEQUENCE [LARGE SCALE GENOMIC DNA]</scope>
    <source>
        <strain evidence="10">DSM 15212 / CIP 107654 / DViRD3</strain>
    </source>
</reference>
<evidence type="ECO:0000313" key="10">
    <source>
        <dbReference type="Proteomes" id="UP000184465"/>
    </source>
</evidence>
<dbReference type="PROSITE" id="PS50928">
    <property type="entry name" value="ABC_TM1"/>
    <property type="match status" value="1"/>
</dbReference>
<dbReference type="InterPro" id="IPR045621">
    <property type="entry name" value="BPD_transp_1_N"/>
</dbReference>
<dbReference type="STRING" id="1121301.SAMN02745912_00293"/>
<keyword evidence="3" id="KW-1003">Cell membrane</keyword>
<evidence type="ECO:0000313" key="9">
    <source>
        <dbReference type="EMBL" id="SHJ54702.1"/>
    </source>
</evidence>
<evidence type="ECO:0000256" key="1">
    <source>
        <dbReference type="ARBA" id="ARBA00004651"/>
    </source>
</evidence>
<dbReference type="EMBL" id="FRAG01000002">
    <property type="protein sequence ID" value="SHJ54702.1"/>
    <property type="molecule type" value="Genomic_DNA"/>
</dbReference>
<keyword evidence="10" id="KW-1185">Reference proteome</keyword>
<feature type="transmembrane region" description="Helical" evidence="7">
    <location>
        <begin position="230"/>
        <end position="256"/>
    </location>
</feature>
<keyword evidence="5 7" id="KW-1133">Transmembrane helix</keyword>
<evidence type="ECO:0000256" key="7">
    <source>
        <dbReference type="RuleBase" id="RU363032"/>
    </source>
</evidence>
<name>A0A1M6K6X7_PARC5</name>